<reference evidence="3 4" key="1">
    <citation type="journal article" date="2019" name="Curr. Microbiol.">
        <title>Vibrio chemaguriensis sp. nov., from Sundarbans, Bay of Bengal.</title>
        <authorList>
            <person name="Ghosh A."/>
            <person name="Bhadury P."/>
        </authorList>
    </citation>
    <scope>NUCLEOTIDE SEQUENCE [LARGE SCALE GENOMIC DNA]</scope>
    <source>
        <strain evidence="3 4">Iso1</strain>
    </source>
</reference>
<keyword evidence="2" id="KW-0808">Transferase</keyword>
<protein>
    <submittedName>
        <fullName evidence="3">WecB/TagA/CpsF family glycosyltransferase</fullName>
    </submittedName>
</protein>
<accession>A0ABX1I0D5</accession>
<dbReference type="PANTHER" id="PTHR34136:SF1">
    <property type="entry name" value="UDP-N-ACETYL-D-MANNOSAMINURONIC ACID TRANSFERASE"/>
    <property type="match status" value="1"/>
</dbReference>
<keyword evidence="4" id="KW-1185">Reference proteome</keyword>
<name>A0ABX1I0D5_9VIBR</name>
<dbReference type="CDD" id="cd06533">
    <property type="entry name" value="Glyco_transf_WecG_TagA"/>
    <property type="match status" value="1"/>
</dbReference>
<gene>
    <name evidence="3" type="ORF">EX191_15225</name>
</gene>
<evidence type="ECO:0000256" key="2">
    <source>
        <dbReference type="ARBA" id="ARBA00022679"/>
    </source>
</evidence>
<dbReference type="Pfam" id="PF03808">
    <property type="entry name" value="Glyco_tran_WecG"/>
    <property type="match status" value="1"/>
</dbReference>
<dbReference type="EMBL" id="SHOE01000014">
    <property type="protein sequence ID" value="NKJ69107.1"/>
    <property type="molecule type" value="Genomic_DNA"/>
</dbReference>
<evidence type="ECO:0000313" key="4">
    <source>
        <dbReference type="Proteomes" id="UP000778757"/>
    </source>
</evidence>
<dbReference type="InterPro" id="IPR004629">
    <property type="entry name" value="WecG_TagA_CpsF"/>
</dbReference>
<evidence type="ECO:0000313" key="3">
    <source>
        <dbReference type="EMBL" id="NKJ69107.1"/>
    </source>
</evidence>
<sequence length="235" mass="26198">MQMTEISEIPVNCFSGMSEAVDYILKYGKGKTAVAINPEKILAAIRSPETREALLKADIRYLDGIGAVKVAEKKLSSKLSRVPGCELWEELMKASSKEGKSVFLLGASSEVVNKTTAKLESQYGVNIVGFSDGFFENEDDTIRYIHTLKPDILTVAMGSPKQEIFMQKCRDAGIDAFMMGVGGTYNVFVGAAGRAPKAWCNLNLEWLYRLIKEPSRIFRQVRLLKFLWLAITRKI</sequence>
<evidence type="ECO:0000256" key="1">
    <source>
        <dbReference type="ARBA" id="ARBA00022676"/>
    </source>
</evidence>
<dbReference type="RefSeq" id="WP_193447963.1">
    <property type="nucleotide sequence ID" value="NZ_SHOE01000014.1"/>
</dbReference>
<dbReference type="NCBIfam" id="TIGR00696">
    <property type="entry name" value="wecG_tagA_cpsF"/>
    <property type="match status" value="1"/>
</dbReference>
<dbReference type="PANTHER" id="PTHR34136">
    <property type="match status" value="1"/>
</dbReference>
<proteinExistence type="predicted"/>
<keyword evidence="1" id="KW-0328">Glycosyltransferase</keyword>
<organism evidence="3 4">
    <name type="scientific">Vibrio chemaguriensis</name>
    <dbReference type="NCBI Taxonomy" id="2527672"/>
    <lineage>
        <taxon>Bacteria</taxon>
        <taxon>Pseudomonadati</taxon>
        <taxon>Pseudomonadota</taxon>
        <taxon>Gammaproteobacteria</taxon>
        <taxon>Vibrionales</taxon>
        <taxon>Vibrionaceae</taxon>
        <taxon>Vibrio</taxon>
    </lineage>
</organism>
<dbReference type="Proteomes" id="UP000778757">
    <property type="component" value="Unassembled WGS sequence"/>
</dbReference>
<comment type="caution">
    <text evidence="3">The sequence shown here is derived from an EMBL/GenBank/DDBJ whole genome shotgun (WGS) entry which is preliminary data.</text>
</comment>